<name>A0ABV7S1T9_9RHOB</name>
<comment type="caution">
    <text evidence="2">The sequence shown here is derived from an EMBL/GenBank/DDBJ whole genome shotgun (WGS) entry which is preliminary data.</text>
</comment>
<sequence length="96" mass="10365">MALAPAMLGLAACAPLPVDQAERICRDSARDALGPRTRAGFGVGSEGVRGGFIEVGISSDYVMGRDPSQIFQECVQRRSGQMPTRPLYEQPGWRAR</sequence>
<evidence type="ECO:0000313" key="2">
    <source>
        <dbReference type="EMBL" id="MFC3571083.1"/>
    </source>
</evidence>
<evidence type="ECO:0000313" key="3">
    <source>
        <dbReference type="Proteomes" id="UP001595596"/>
    </source>
</evidence>
<dbReference type="EMBL" id="JBHRXE010000048">
    <property type="protein sequence ID" value="MFC3571083.1"/>
    <property type="molecule type" value="Genomic_DNA"/>
</dbReference>
<evidence type="ECO:0008006" key="4">
    <source>
        <dbReference type="Google" id="ProtNLM"/>
    </source>
</evidence>
<feature type="region of interest" description="Disordered" evidence="1">
    <location>
        <begin position="76"/>
        <end position="96"/>
    </location>
</feature>
<organism evidence="2 3">
    <name type="scientific">Paracoccus simplex</name>
    <dbReference type="NCBI Taxonomy" id="2086346"/>
    <lineage>
        <taxon>Bacteria</taxon>
        <taxon>Pseudomonadati</taxon>
        <taxon>Pseudomonadota</taxon>
        <taxon>Alphaproteobacteria</taxon>
        <taxon>Rhodobacterales</taxon>
        <taxon>Paracoccaceae</taxon>
        <taxon>Paracoccus</taxon>
    </lineage>
</organism>
<keyword evidence="3" id="KW-1185">Reference proteome</keyword>
<accession>A0ABV7S1T9</accession>
<reference evidence="3" key="1">
    <citation type="journal article" date="2019" name="Int. J. Syst. Evol. Microbiol.">
        <title>The Global Catalogue of Microorganisms (GCM) 10K type strain sequencing project: providing services to taxonomists for standard genome sequencing and annotation.</title>
        <authorList>
            <consortium name="The Broad Institute Genomics Platform"/>
            <consortium name="The Broad Institute Genome Sequencing Center for Infectious Disease"/>
            <person name="Wu L."/>
            <person name="Ma J."/>
        </authorList>
    </citation>
    <scope>NUCLEOTIDE SEQUENCE [LARGE SCALE GENOMIC DNA]</scope>
    <source>
        <strain evidence="3">VKM B-3226</strain>
    </source>
</reference>
<dbReference type="RefSeq" id="WP_379032548.1">
    <property type="nucleotide sequence ID" value="NZ_JBHRXE010000048.1"/>
</dbReference>
<gene>
    <name evidence="2" type="ORF">ACFOMP_16600</name>
</gene>
<evidence type="ECO:0000256" key="1">
    <source>
        <dbReference type="SAM" id="MobiDB-lite"/>
    </source>
</evidence>
<protein>
    <recommendedName>
        <fullName evidence="4">Lipoprotein</fullName>
    </recommendedName>
</protein>
<dbReference type="Proteomes" id="UP001595596">
    <property type="component" value="Unassembled WGS sequence"/>
</dbReference>
<proteinExistence type="predicted"/>